<keyword evidence="5" id="KW-1185">Reference proteome</keyword>
<proteinExistence type="predicted"/>
<reference evidence="5" key="1">
    <citation type="submission" date="2012-12" db="EMBL/GenBank/DDBJ databases">
        <authorList>
            <person name="Hellsten U."/>
            <person name="Grimwood J."/>
            <person name="Chapman J.A."/>
            <person name="Shapiro H."/>
            <person name="Aerts A."/>
            <person name="Otillar R.P."/>
            <person name="Terry A.Y."/>
            <person name="Boore J.L."/>
            <person name="Simakov O."/>
            <person name="Marletaz F."/>
            <person name="Cho S.-J."/>
            <person name="Edsinger-Gonzales E."/>
            <person name="Havlak P."/>
            <person name="Kuo D.-H."/>
            <person name="Larsson T."/>
            <person name="Lv J."/>
            <person name="Arendt D."/>
            <person name="Savage R."/>
            <person name="Osoegawa K."/>
            <person name="de Jong P."/>
            <person name="Lindberg D.R."/>
            <person name="Seaver E.C."/>
            <person name="Weisblat D.A."/>
            <person name="Putnam N.H."/>
            <person name="Grigoriev I.V."/>
            <person name="Rokhsar D.S."/>
        </authorList>
    </citation>
    <scope>NUCLEOTIDE SEQUENCE</scope>
    <source>
        <strain evidence="5">I ESC-2004</strain>
    </source>
</reference>
<reference evidence="3 5" key="2">
    <citation type="journal article" date="2013" name="Nature">
        <title>Insights into bilaterian evolution from three spiralian genomes.</title>
        <authorList>
            <person name="Simakov O."/>
            <person name="Marletaz F."/>
            <person name="Cho S.J."/>
            <person name="Edsinger-Gonzales E."/>
            <person name="Havlak P."/>
            <person name="Hellsten U."/>
            <person name="Kuo D.H."/>
            <person name="Larsson T."/>
            <person name="Lv J."/>
            <person name="Arendt D."/>
            <person name="Savage R."/>
            <person name="Osoegawa K."/>
            <person name="de Jong P."/>
            <person name="Grimwood J."/>
            <person name="Chapman J.A."/>
            <person name="Shapiro H."/>
            <person name="Aerts A."/>
            <person name="Otillar R.P."/>
            <person name="Terry A.Y."/>
            <person name="Boore J.L."/>
            <person name="Grigoriev I.V."/>
            <person name="Lindberg D.R."/>
            <person name="Seaver E.C."/>
            <person name="Weisblat D.A."/>
            <person name="Putnam N.H."/>
            <person name="Rokhsar D.S."/>
        </authorList>
    </citation>
    <scope>NUCLEOTIDE SEQUENCE</scope>
    <source>
        <strain evidence="3 5">I ESC-2004</strain>
    </source>
</reference>
<dbReference type="OMA" id="DDNRHIA"/>
<dbReference type="Gene3D" id="2.60.120.10">
    <property type="entry name" value="Jelly Rolls"/>
    <property type="match status" value="1"/>
</dbReference>
<dbReference type="SUPFAM" id="SSF51206">
    <property type="entry name" value="cAMP-binding domain-like"/>
    <property type="match status" value="1"/>
</dbReference>
<dbReference type="Proteomes" id="UP000014760">
    <property type="component" value="Unassembled WGS sequence"/>
</dbReference>
<dbReference type="HOGENOM" id="CLU_394993_0_0_1"/>
<dbReference type="InterPro" id="IPR000595">
    <property type="entry name" value="cNMP-bd_dom"/>
</dbReference>
<dbReference type="EMBL" id="KB309773">
    <property type="protein sequence ID" value="ELT93381.1"/>
    <property type="molecule type" value="Genomic_DNA"/>
</dbReference>
<dbReference type="AlphaFoldDB" id="R7TPF3"/>
<sequence>MATLTDAERLFLGNNPLDSDLEDDTPRTCRTECRRPRKKKRVQKKKYQSHENLPDIHKDKHTLGKQDIEPVCDLRKTSFPRVSPVRKQYNSQFSLGNNRRDQAEQPMGPAHSSSAPAGLNIPEFDGFLPALSSILSAGTKTPSRASEVDSERDGSSRFQRALAHAEEEIKHNWLLESEKTILMKKFSRRKHQLTICVPDEDPMVSISKRMEEIQMMTKPRRDERYVLDRIDPVKSEIILKYKHIPVEQIRKVKRQVWRARDKFHWAANMVRLLLNSFRHSTKYFEGRNEPSAPTGRLEFKANLQPEIPLKSSLGSDLQLCLTTPAYYRTDKMITKILWLLRALKPFRGLFPIEMEEEVARHVAYERYNDGRLVGYQGRPPDRFYFILSGRLSLLRQFKLTTGYVTKIMGTLTKGVTSDPEELERQWLREDSFVARGQVEVLLIDKKIFTYLQHTTVGPPIEFLRSLDLFEDFPVEQFLQHPDAIEYIYYGFVCQTYLHATREYPFDHNTQPDTKNPFSKSIGCKSPLVSKIYHHPEVKVTVKGEGDEVQEENRDPELAVDEENATPVTAKEAPEQNVDGAQGRSEVCSPTKSVKFLPDLTNNNGSTSQAPRTQDVHEVNAHPLWLTRERTDASHMLPEVESGSLVGRKRTKEQAQRKTFLQLDQLNTGDVFGLHTVLGLFAKDEGLDHLQPALASEARGFSLVSDGAEVIKISKRFFLQLAGNNTMLKVEMMYKDYLSEREAREALYDQETWDQYKDALWKRMVHALPATR</sequence>
<accession>R7TPF3</accession>
<dbReference type="PANTHER" id="PTHR23011">
    <property type="entry name" value="CYCLIC NUCLEOTIDE-BINDING DOMAIN CONTAINING PROTEIN"/>
    <property type="match status" value="1"/>
</dbReference>
<protein>
    <recommendedName>
        <fullName evidence="2">Cyclic nucleotide-binding domain-containing protein</fullName>
    </recommendedName>
</protein>
<dbReference type="InterPro" id="IPR014710">
    <property type="entry name" value="RmlC-like_jellyroll"/>
</dbReference>
<dbReference type="OrthoDB" id="166212at2759"/>
<gene>
    <name evidence="3" type="ORF">CAPTEDRAFT_212926</name>
</gene>
<feature type="region of interest" description="Disordered" evidence="1">
    <location>
        <begin position="83"/>
        <end position="114"/>
    </location>
</feature>
<evidence type="ECO:0000313" key="3">
    <source>
        <dbReference type="EMBL" id="ELT93381.1"/>
    </source>
</evidence>
<dbReference type="InterPro" id="IPR018490">
    <property type="entry name" value="cNMP-bd_dom_sf"/>
</dbReference>
<dbReference type="EnsemblMetazoa" id="CapteT212926">
    <property type="protein sequence ID" value="CapteP212926"/>
    <property type="gene ID" value="CapteG212926"/>
</dbReference>
<dbReference type="PROSITE" id="PS50042">
    <property type="entry name" value="CNMP_BINDING_3"/>
    <property type="match status" value="1"/>
</dbReference>
<dbReference type="EMBL" id="AMQN01002651">
    <property type="status" value="NOT_ANNOTATED_CDS"/>
    <property type="molecule type" value="Genomic_DNA"/>
</dbReference>
<feature type="compositionally biased region" description="Basic and acidic residues" evidence="1">
    <location>
        <begin position="24"/>
        <end position="34"/>
    </location>
</feature>
<feature type="compositionally biased region" description="Basic and acidic residues" evidence="1">
    <location>
        <begin position="48"/>
        <end position="58"/>
    </location>
</feature>
<feature type="region of interest" description="Disordered" evidence="1">
    <location>
        <begin position="1"/>
        <end position="58"/>
    </location>
</feature>
<name>R7TPF3_CAPTE</name>
<evidence type="ECO:0000256" key="1">
    <source>
        <dbReference type="SAM" id="MobiDB-lite"/>
    </source>
</evidence>
<organism evidence="3">
    <name type="scientific">Capitella teleta</name>
    <name type="common">Polychaete worm</name>
    <dbReference type="NCBI Taxonomy" id="283909"/>
    <lineage>
        <taxon>Eukaryota</taxon>
        <taxon>Metazoa</taxon>
        <taxon>Spiralia</taxon>
        <taxon>Lophotrochozoa</taxon>
        <taxon>Annelida</taxon>
        <taxon>Polychaeta</taxon>
        <taxon>Sedentaria</taxon>
        <taxon>Scolecida</taxon>
        <taxon>Capitellidae</taxon>
        <taxon>Capitella</taxon>
    </lineage>
</organism>
<dbReference type="EMBL" id="AMQN01002652">
    <property type="status" value="NOT_ANNOTATED_CDS"/>
    <property type="molecule type" value="Genomic_DNA"/>
</dbReference>
<evidence type="ECO:0000313" key="5">
    <source>
        <dbReference type="Proteomes" id="UP000014760"/>
    </source>
</evidence>
<evidence type="ECO:0000313" key="4">
    <source>
        <dbReference type="EnsemblMetazoa" id="CapteP212926"/>
    </source>
</evidence>
<feature type="domain" description="Cyclic nucleotide-binding" evidence="2">
    <location>
        <begin position="357"/>
        <end position="451"/>
    </location>
</feature>
<dbReference type="PANTHER" id="PTHR23011:SF12">
    <property type="entry name" value="CYCLIC NUCLEOTIDE-BINDING DOMAIN-CONTAINING PROTEIN"/>
    <property type="match status" value="1"/>
</dbReference>
<feature type="compositionally biased region" description="Polar residues" evidence="1">
    <location>
        <begin position="88"/>
        <end position="97"/>
    </location>
</feature>
<feature type="compositionally biased region" description="Basic residues" evidence="1">
    <location>
        <begin position="35"/>
        <end position="47"/>
    </location>
</feature>
<evidence type="ECO:0000259" key="2">
    <source>
        <dbReference type="PROSITE" id="PS50042"/>
    </source>
</evidence>
<reference evidence="4" key="3">
    <citation type="submission" date="2015-06" db="UniProtKB">
        <authorList>
            <consortium name="EnsemblMetazoa"/>
        </authorList>
    </citation>
    <scope>IDENTIFICATION</scope>
</reference>
<dbReference type="STRING" id="283909.R7TPF3"/>
<dbReference type="CDD" id="cd00038">
    <property type="entry name" value="CAP_ED"/>
    <property type="match status" value="1"/>
</dbReference>